<reference evidence="2" key="1">
    <citation type="journal article" date="2014" name="Genome Biol. Evol.">
        <title>Pangenome evidence for extensive interdomain horizontal transfer affecting lineage core and shell genes in uncultured planktonic thaumarchaeota and euryarchaeota.</title>
        <authorList>
            <person name="Deschamps P."/>
            <person name="Zivanovic Y."/>
            <person name="Moreira D."/>
            <person name="Rodriguez-Valera F."/>
            <person name="Lopez-Garcia P."/>
        </authorList>
    </citation>
    <scope>NUCLEOTIDE SEQUENCE</scope>
</reference>
<keyword evidence="1" id="KW-0472">Membrane</keyword>
<feature type="transmembrane region" description="Helical" evidence="1">
    <location>
        <begin position="136"/>
        <end position="154"/>
    </location>
</feature>
<feature type="transmembrane region" description="Helical" evidence="1">
    <location>
        <begin position="21"/>
        <end position="39"/>
    </location>
</feature>
<dbReference type="EMBL" id="KF900506">
    <property type="protein sequence ID" value="AIE97406.1"/>
    <property type="molecule type" value="Genomic_DNA"/>
</dbReference>
<feature type="transmembrane region" description="Helical" evidence="1">
    <location>
        <begin position="103"/>
        <end position="130"/>
    </location>
</feature>
<evidence type="ECO:0000313" key="2">
    <source>
        <dbReference type="EMBL" id="AIE97406.1"/>
    </source>
</evidence>
<accession>A0A075G649</accession>
<protein>
    <submittedName>
        <fullName evidence="2">Uncharacterized protein</fullName>
    </submittedName>
</protein>
<proteinExistence type="predicted"/>
<feature type="transmembrane region" description="Helical" evidence="1">
    <location>
        <begin position="59"/>
        <end position="82"/>
    </location>
</feature>
<dbReference type="AlphaFoldDB" id="A0A075G649"/>
<evidence type="ECO:0000256" key="1">
    <source>
        <dbReference type="SAM" id="Phobius"/>
    </source>
</evidence>
<keyword evidence="1" id="KW-1133">Transmembrane helix</keyword>
<sequence>MVDKIMMLKLTIKDILKQKSFGGIAIVSGILLGLVYYFLTLSSVFNHFTMDIVVSPQYIASSIGLTLVVAILGGINIALVAYNIKTQRMNLQKGGTSAIFGGALAAFTPGCPACTTSLTAVLGIVGGLAIFPLQGLELKFVSIAALSFSIWWAMRNINKASCCTMENN</sequence>
<name>A0A075G649_9ARCH</name>
<keyword evidence="1" id="KW-0812">Transmembrane</keyword>
<organism evidence="2">
    <name type="scientific">uncultured marine thaumarchaeote AD1000_99_A07</name>
    <dbReference type="NCBI Taxonomy" id="1455950"/>
    <lineage>
        <taxon>Archaea</taxon>
        <taxon>Nitrososphaerota</taxon>
        <taxon>environmental samples</taxon>
    </lineage>
</organism>